<dbReference type="EMBL" id="CP048209">
    <property type="protein sequence ID" value="QHT63619.1"/>
    <property type="molecule type" value="Genomic_DNA"/>
</dbReference>
<name>A0A6C0G6E5_9BACL</name>
<dbReference type="RefSeq" id="WP_162360178.1">
    <property type="nucleotide sequence ID" value="NZ_CP048209.1"/>
</dbReference>
<organism evidence="1 2">
    <name type="scientific">Paenibacillus lycopersici</name>
    <dbReference type="NCBI Taxonomy" id="2704462"/>
    <lineage>
        <taxon>Bacteria</taxon>
        <taxon>Bacillati</taxon>
        <taxon>Bacillota</taxon>
        <taxon>Bacilli</taxon>
        <taxon>Bacillales</taxon>
        <taxon>Paenibacillaceae</taxon>
        <taxon>Paenibacillus</taxon>
    </lineage>
</organism>
<evidence type="ECO:0000313" key="1">
    <source>
        <dbReference type="EMBL" id="QHT63619.1"/>
    </source>
</evidence>
<accession>A0A6C0G6E5</accession>
<dbReference type="Proteomes" id="UP000476064">
    <property type="component" value="Chromosome"/>
</dbReference>
<evidence type="ECO:0000313" key="2">
    <source>
        <dbReference type="Proteomes" id="UP000476064"/>
    </source>
</evidence>
<dbReference type="KEGG" id="plyc:GXP70_29145"/>
<reference evidence="1 2" key="1">
    <citation type="submission" date="2020-01" db="EMBL/GenBank/DDBJ databases">
        <title>Paenibacillus sp. nov., isolated from tomato rhizosphere.</title>
        <authorList>
            <person name="Weon H.-Y."/>
            <person name="Lee S.A."/>
        </authorList>
    </citation>
    <scope>NUCLEOTIDE SEQUENCE [LARGE SCALE GENOMIC DNA]</scope>
    <source>
        <strain evidence="1 2">12200R-189</strain>
    </source>
</reference>
<dbReference type="AlphaFoldDB" id="A0A6C0G6E5"/>
<keyword evidence="2" id="KW-1185">Reference proteome</keyword>
<gene>
    <name evidence="1" type="ORF">GXP70_29145</name>
</gene>
<protein>
    <submittedName>
        <fullName evidence="1">Uncharacterized protein</fullName>
    </submittedName>
</protein>
<proteinExistence type="predicted"/>
<sequence>MKATGYRSGRNTGIGLYVVSEAKSVIPVRRGSTKTNDLLIHIRAASGLYCDVEVTAAGTTLSNARHGRG</sequence>